<dbReference type="PRINTS" id="PR00618">
    <property type="entry name" value="DKSAZNFINGER"/>
</dbReference>
<feature type="binding site" evidence="6">
    <location>
        <position position="109"/>
    </location>
    <ligand>
        <name>Zn(2+)</name>
        <dbReference type="ChEBI" id="CHEBI:29105"/>
    </ligand>
</feature>
<keyword evidence="3 6" id="KW-0863">Zinc-finger</keyword>
<feature type="binding site" evidence="6">
    <location>
        <position position="85"/>
    </location>
    <ligand>
        <name>Zn(2+)</name>
        <dbReference type="ChEBI" id="CHEBI:29105"/>
    </ligand>
</feature>
<dbReference type="InterPro" id="IPR048489">
    <property type="entry name" value="DksA_N"/>
</dbReference>
<evidence type="ECO:0000256" key="1">
    <source>
        <dbReference type="ARBA" id="ARBA00022490"/>
    </source>
</evidence>
<comment type="subunit">
    <text evidence="6">Interacts directly with the RNA polymerase.</text>
</comment>
<dbReference type="HAMAP" id="MF_00926">
    <property type="entry name" value="DksA"/>
    <property type="match status" value="1"/>
</dbReference>
<comment type="subcellular location">
    <subcellularLocation>
        <location evidence="6">Cytoplasm</location>
    </subcellularLocation>
</comment>
<accession>A0A9W6FVD0</accession>
<dbReference type="PROSITE" id="PS51128">
    <property type="entry name" value="ZF_DKSA_2"/>
    <property type="match status" value="1"/>
</dbReference>
<gene>
    <name evidence="6 10" type="primary">dksA</name>
    <name evidence="10" type="ORF">DAMNIGENAA_30230</name>
</gene>
<evidence type="ECO:0000256" key="5">
    <source>
        <dbReference type="ARBA" id="ARBA00023054"/>
    </source>
</evidence>
<dbReference type="Gene3D" id="1.20.120.910">
    <property type="entry name" value="DksA, coiled-coil domain"/>
    <property type="match status" value="1"/>
</dbReference>
<evidence type="ECO:0000313" key="10">
    <source>
        <dbReference type="EMBL" id="GLI35590.1"/>
    </source>
</evidence>
<feature type="domain" description="Zinc finger DksA/TraR C4-type" evidence="8">
    <location>
        <begin position="80"/>
        <end position="114"/>
    </location>
</feature>
<evidence type="ECO:0000313" key="11">
    <source>
        <dbReference type="Proteomes" id="UP001144372"/>
    </source>
</evidence>
<dbReference type="Pfam" id="PF01258">
    <property type="entry name" value="zf-dskA_traR"/>
    <property type="match status" value="1"/>
</dbReference>
<dbReference type="InterPro" id="IPR037187">
    <property type="entry name" value="DnaK_N"/>
</dbReference>
<dbReference type="SUPFAM" id="SSF109635">
    <property type="entry name" value="DnaK suppressor protein DksA, alpha-hairpin domain"/>
    <property type="match status" value="1"/>
</dbReference>
<dbReference type="GO" id="GO:0008270">
    <property type="term" value="F:zinc ion binding"/>
    <property type="evidence" value="ECO:0007669"/>
    <property type="project" value="UniProtKB-UniRule"/>
</dbReference>
<keyword evidence="1 6" id="KW-0963">Cytoplasm</keyword>
<dbReference type="Proteomes" id="UP001144372">
    <property type="component" value="Unassembled WGS sequence"/>
</dbReference>
<dbReference type="PANTHER" id="PTHR33823:SF2">
    <property type="entry name" value="RNA POLYMERASE-BINDING TRANSCRIPTION FACTOR DKSA"/>
    <property type="match status" value="1"/>
</dbReference>
<dbReference type="AlphaFoldDB" id="A0A9W6FVD0"/>
<feature type="binding site" evidence="6">
    <location>
        <position position="106"/>
    </location>
    <ligand>
        <name>Zn(2+)</name>
        <dbReference type="ChEBI" id="CHEBI:29105"/>
    </ligand>
</feature>
<dbReference type="InterPro" id="IPR020458">
    <property type="entry name" value="Znf_DskA_TraR_CS"/>
</dbReference>
<feature type="zinc finger region" description="dksA C4-type" evidence="7">
    <location>
        <begin position="85"/>
        <end position="109"/>
    </location>
</feature>
<evidence type="ECO:0000256" key="6">
    <source>
        <dbReference type="HAMAP-Rule" id="MF_00926"/>
    </source>
</evidence>
<dbReference type="GO" id="GO:0005737">
    <property type="term" value="C:cytoplasm"/>
    <property type="evidence" value="ECO:0007669"/>
    <property type="project" value="UniProtKB-SubCell"/>
</dbReference>
<keyword evidence="2 6" id="KW-0479">Metal-binding</keyword>
<name>A0A9W6FVD0_9BACT</name>
<comment type="caution">
    <text evidence="10">The sequence shown here is derived from an EMBL/GenBank/DDBJ whole genome shotgun (WGS) entry which is preliminary data.</text>
</comment>
<feature type="binding site" evidence="6">
    <location>
        <position position="88"/>
    </location>
    <ligand>
        <name>Zn(2+)</name>
        <dbReference type="ChEBI" id="CHEBI:29105"/>
    </ligand>
</feature>
<reference evidence="10" key="1">
    <citation type="submission" date="2022-12" db="EMBL/GenBank/DDBJ databases">
        <title>Reference genome sequencing for broad-spectrum identification of bacterial and archaeal isolates by mass spectrometry.</title>
        <authorList>
            <person name="Sekiguchi Y."/>
            <person name="Tourlousse D.M."/>
        </authorList>
    </citation>
    <scope>NUCLEOTIDE SEQUENCE</scope>
    <source>
        <strain evidence="10">ASRB1</strain>
    </source>
</reference>
<dbReference type="SUPFAM" id="SSF57716">
    <property type="entry name" value="Glucocorticoid receptor-like (DNA-binding domain)"/>
    <property type="match status" value="1"/>
</dbReference>
<organism evidence="10 11">
    <name type="scientific">Desulforhabdus amnigena</name>
    <dbReference type="NCBI Taxonomy" id="40218"/>
    <lineage>
        <taxon>Bacteria</taxon>
        <taxon>Pseudomonadati</taxon>
        <taxon>Thermodesulfobacteriota</taxon>
        <taxon>Syntrophobacteria</taxon>
        <taxon>Syntrophobacterales</taxon>
        <taxon>Syntrophobacteraceae</taxon>
        <taxon>Desulforhabdus</taxon>
    </lineage>
</organism>
<evidence type="ECO:0000256" key="3">
    <source>
        <dbReference type="ARBA" id="ARBA00022771"/>
    </source>
</evidence>
<dbReference type="InterPro" id="IPR020460">
    <property type="entry name" value="Znf_C4-type_bac"/>
</dbReference>
<sequence length="122" mass="14151">MYMDKETQAYFKEVLIKRLDELYAEAERTVAGMTDAEETFPDPTDRATLESDRNFMLRIRDRERKLILKIREALQRIDDGSFGICESCGDEIGRERLEARPVTTLCIECKRKQEAGERARGA</sequence>
<keyword evidence="11" id="KW-1185">Reference proteome</keyword>
<dbReference type="GO" id="GO:0010468">
    <property type="term" value="P:regulation of gene expression"/>
    <property type="evidence" value="ECO:0007669"/>
    <property type="project" value="UniProtKB-UniRule"/>
</dbReference>
<evidence type="ECO:0000256" key="2">
    <source>
        <dbReference type="ARBA" id="ARBA00022723"/>
    </source>
</evidence>
<dbReference type="InterPro" id="IPR000962">
    <property type="entry name" value="Znf_DskA_TraR"/>
</dbReference>
<dbReference type="PROSITE" id="PS01102">
    <property type="entry name" value="ZF_DKSA_1"/>
    <property type="match status" value="1"/>
</dbReference>
<evidence type="ECO:0000256" key="7">
    <source>
        <dbReference type="PROSITE-ProRule" id="PRU00510"/>
    </source>
</evidence>
<dbReference type="InterPro" id="IPR012784">
    <property type="entry name" value="DksA_RNA_pol-bd"/>
</dbReference>
<keyword evidence="5" id="KW-0175">Coiled coil</keyword>
<proteinExistence type="inferred from homology"/>
<dbReference type="PANTHER" id="PTHR33823">
    <property type="entry name" value="RNA POLYMERASE-BINDING TRANSCRIPTION FACTOR DKSA-RELATED"/>
    <property type="match status" value="1"/>
</dbReference>
<dbReference type="EMBL" id="BSDR01000001">
    <property type="protein sequence ID" value="GLI35590.1"/>
    <property type="molecule type" value="Genomic_DNA"/>
</dbReference>
<evidence type="ECO:0000259" key="9">
    <source>
        <dbReference type="Pfam" id="PF21157"/>
    </source>
</evidence>
<protein>
    <recommendedName>
        <fullName evidence="6">RNA polymerase-binding transcription factor DksA</fullName>
    </recommendedName>
</protein>
<evidence type="ECO:0000256" key="4">
    <source>
        <dbReference type="ARBA" id="ARBA00022833"/>
    </source>
</evidence>
<dbReference type="Pfam" id="PF21157">
    <property type="entry name" value="DksA_N"/>
    <property type="match status" value="1"/>
</dbReference>
<dbReference type="NCBIfam" id="TIGR02420">
    <property type="entry name" value="dksA"/>
    <property type="match status" value="1"/>
</dbReference>
<keyword evidence="4 6" id="KW-0862">Zinc</keyword>
<comment type="similarity">
    <text evidence="6">Belongs to the DksA family.</text>
</comment>
<comment type="function">
    <text evidence="6">Transcription factor that acts by binding directly to the RNA polymerase (RNAP). Required for negative regulation of rRNA expression and positive regulation of several amino acid biosynthesis promoters.</text>
</comment>
<feature type="domain" description="DnaK suppressor protein DksA N-terminal" evidence="9">
    <location>
        <begin position="8"/>
        <end position="77"/>
    </location>
</feature>
<evidence type="ECO:0000259" key="8">
    <source>
        <dbReference type="Pfam" id="PF01258"/>
    </source>
</evidence>